<comment type="caution">
    <text evidence="3">The sequence shown here is derived from an EMBL/GenBank/DDBJ whole genome shotgun (WGS) entry which is preliminary data.</text>
</comment>
<feature type="region of interest" description="Disordered" evidence="1">
    <location>
        <begin position="1"/>
        <end position="44"/>
    </location>
</feature>
<name>A0A537IHS7_9BACT</name>
<evidence type="ECO:0000259" key="2">
    <source>
        <dbReference type="PROSITE" id="PS50801"/>
    </source>
</evidence>
<evidence type="ECO:0000313" key="4">
    <source>
        <dbReference type="Proteomes" id="UP000318834"/>
    </source>
</evidence>
<organism evidence="3 4">
    <name type="scientific">Candidatus Segetimicrobium genomatis</name>
    <dbReference type="NCBI Taxonomy" id="2569760"/>
    <lineage>
        <taxon>Bacteria</taxon>
        <taxon>Bacillati</taxon>
        <taxon>Candidatus Sysuimicrobiota</taxon>
        <taxon>Candidatus Sysuimicrobiia</taxon>
        <taxon>Candidatus Sysuimicrobiales</taxon>
        <taxon>Candidatus Segetimicrobiaceae</taxon>
        <taxon>Candidatus Segetimicrobium</taxon>
    </lineage>
</organism>
<proteinExistence type="predicted"/>
<dbReference type="EMBL" id="VBAP01000133">
    <property type="protein sequence ID" value="TMI70835.1"/>
    <property type="molecule type" value="Genomic_DNA"/>
</dbReference>
<dbReference type="PROSITE" id="PS50801">
    <property type="entry name" value="STAS"/>
    <property type="match status" value="1"/>
</dbReference>
<dbReference type="Proteomes" id="UP000318834">
    <property type="component" value="Unassembled WGS sequence"/>
</dbReference>
<dbReference type="CDD" id="cd07043">
    <property type="entry name" value="STAS_anti-anti-sigma_factors"/>
    <property type="match status" value="1"/>
</dbReference>
<dbReference type="InterPro" id="IPR002645">
    <property type="entry name" value="STAS_dom"/>
</dbReference>
<evidence type="ECO:0000256" key="1">
    <source>
        <dbReference type="SAM" id="MobiDB-lite"/>
    </source>
</evidence>
<dbReference type="Pfam" id="PF01740">
    <property type="entry name" value="STAS"/>
    <property type="match status" value="1"/>
</dbReference>
<reference evidence="3 4" key="1">
    <citation type="journal article" date="2019" name="Nat. Microbiol.">
        <title>Mediterranean grassland soil C-N compound turnover is dependent on rainfall and depth, and is mediated by genomically divergent microorganisms.</title>
        <authorList>
            <person name="Diamond S."/>
            <person name="Andeer P.F."/>
            <person name="Li Z."/>
            <person name="Crits-Christoph A."/>
            <person name="Burstein D."/>
            <person name="Anantharaman K."/>
            <person name="Lane K.R."/>
            <person name="Thomas B.C."/>
            <person name="Pan C."/>
            <person name="Northen T.R."/>
            <person name="Banfield J.F."/>
        </authorList>
    </citation>
    <scope>NUCLEOTIDE SEQUENCE [LARGE SCALE GENOMIC DNA]</scope>
    <source>
        <strain evidence="3">NP_8</strain>
    </source>
</reference>
<dbReference type="AlphaFoldDB" id="A0A537IHS7"/>
<dbReference type="PANTHER" id="PTHR33495:SF2">
    <property type="entry name" value="ANTI-SIGMA FACTOR ANTAGONIST TM_1081-RELATED"/>
    <property type="match status" value="1"/>
</dbReference>
<gene>
    <name evidence="3" type="ORF">E6H05_13270</name>
</gene>
<sequence>MANPPRSHARAWAKNDARTDGLGRGSEWPGGDDDPPLTHTSKRRAAVTDPLAAVRVILKGDVVIASLEGEVDLSNAHDIREDILASIPNTAAGLILDLTKTVYLDSQGIQVLLDVTELLGVRQQRIRLIVPKAALIRQVLLLASLASVLSLDPTMEDALANLQATDL</sequence>
<dbReference type="SUPFAM" id="SSF52091">
    <property type="entry name" value="SpoIIaa-like"/>
    <property type="match status" value="1"/>
</dbReference>
<dbReference type="InterPro" id="IPR036513">
    <property type="entry name" value="STAS_dom_sf"/>
</dbReference>
<dbReference type="GO" id="GO:0043856">
    <property type="term" value="F:anti-sigma factor antagonist activity"/>
    <property type="evidence" value="ECO:0007669"/>
    <property type="project" value="TreeGrafter"/>
</dbReference>
<feature type="domain" description="STAS" evidence="2">
    <location>
        <begin position="52"/>
        <end position="162"/>
    </location>
</feature>
<dbReference type="Gene3D" id="3.30.750.24">
    <property type="entry name" value="STAS domain"/>
    <property type="match status" value="1"/>
</dbReference>
<accession>A0A537IHS7</accession>
<dbReference type="PANTHER" id="PTHR33495">
    <property type="entry name" value="ANTI-SIGMA FACTOR ANTAGONIST TM_1081-RELATED-RELATED"/>
    <property type="match status" value="1"/>
</dbReference>
<protein>
    <submittedName>
        <fullName evidence="3">STAS domain-containing protein</fullName>
    </submittedName>
</protein>
<evidence type="ECO:0000313" key="3">
    <source>
        <dbReference type="EMBL" id="TMI70835.1"/>
    </source>
</evidence>